<comment type="similarity">
    <text evidence="1">Belongs to the CdaR family.</text>
</comment>
<dbReference type="PANTHER" id="PTHR33744:SF1">
    <property type="entry name" value="DNA-BINDING TRANSCRIPTIONAL ACTIVATOR ADER"/>
    <property type="match status" value="1"/>
</dbReference>
<dbReference type="InterPro" id="IPR051448">
    <property type="entry name" value="CdaR-like_regulators"/>
</dbReference>
<dbReference type="EMBL" id="CP131913">
    <property type="protein sequence ID" value="WLI72286.1"/>
    <property type="molecule type" value="Genomic_DNA"/>
</dbReference>
<dbReference type="InterPro" id="IPR041522">
    <property type="entry name" value="CdaR_GGDEF"/>
</dbReference>
<evidence type="ECO:0000256" key="1">
    <source>
        <dbReference type="ARBA" id="ARBA00006754"/>
    </source>
</evidence>
<dbReference type="Pfam" id="PF17853">
    <property type="entry name" value="GGDEF_2"/>
    <property type="match status" value="1"/>
</dbReference>
<evidence type="ECO:0000259" key="4">
    <source>
        <dbReference type="Pfam" id="PF17853"/>
    </source>
</evidence>
<sequence length="397" mass="43540">MRLPGLEGIRLKAGLQGSQNVIRWPYIAESPSLSPWVRGGELVFVTGIGRRRSEEELQQLLREAVEQRVAGVVFLVGPEGMAAIPSSVISLANALGCPLFEQPYALPLVSVTETLSNAIVQDRLAGQSAKLFLSRLLNGAAGAPELIELRARELGLCVEGGYVVMAVRLQGAADEAGSLAPTAQQQELLEQRITALLERRGIRWPVLQQAQSWLMLWPASSEAMAELPDELEQALAALQSLQPDGTLHAGVSERHADLCQLADAAEQACQALQFARQHQGSRLFFHERLGIARLFAAIPQRSALVTFCQQQLGPLCFARDGDANELKQTLRRFLDSFGNLQQASASLGIHRNTLRQRLKRFEQLVGISLQDPHARLNVQNALLIEQMLFAHHTLDTP</sequence>
<dbReference type="InterPro" id="IPR025736">
    <property type="entry name" value="PucR_C-HTH_dom"/>
</dbReference>
<feature type="domain" description="Purine catabolism PurC-like" evidence="2">
    <location>
        <begin position="2"/>
        <end position="119"/>
    </location>
</feature>
<dbReference type="Pfam" id="PF13556">
    <property type="entry name" value="HTH_30"/>
    <property type="match status" value="1"/>
</dbReference>
<reference evidence="5 6" key="1">
    <citation type="submission" date="2023-08" db="EMBL/GenBank/DDBJ databases">
        <title>Transcriptome Analysis of Halomonas alkalicola CICC 11012s to Identify the Genes Involved in Alkaline Tolerances.</title>
        <authorList>
            <person name="Zhai L."/>
        </authorList>
    </citation>
    <scope>NUCLEOTIDE SEQUENCE [LARGE SCALE GENOMIC DNA]</scope>
    <source>
        <strain evidence="5 6">CICC 11012s</strain>
    </source>
</reference>
<evidence type="ECO:0000313" key="5">
    <source>
        <dbReference type="EMBL" id="WLI72286.1"/>
    </source>
</evidence>
<dbReference type="Proteomes" id="UP001235344">
    <property type="component" value="Chromosome"/>
</dbReference>
<proteinExistence type="inferred from homology"/>
<feature type="domain" description="CdaR GGDEF-like" evidence="4">
    <location>
        <begin position="143"/>
        <end position="273"/>
    </location>
</feature>
<name>A0ABY9H1F1_9GAMM</name>
<dbReference type="Pfam" id="PF07905">
    <property type="entry name" value="PucR"/>
    <property type="match status" value="1"/>
</dbReference>
<dbReference type="InterPro" id="IPR012914">
    <property type="entry name" value="PucR_dom"/>
</dbReference>
<gene>
    <name evidence="5" type="ORF">B6N23_10810</name>
</gene>
<organism evidence="5 6">
    <name type="scientific">Halomonas alkalicola</name>
    <dbReference type="NCBI Taxonomy" id="1930622"/>
    <lineage>
        <taxon>Bacteria</taxon>
        <taxon>Pseudomonadati</taxon>
        <taxon>Pseudomonadota</taxon>
        <taxon>Gammaproteobacteria</taxon>
        <taxon>Oceanospirillales</taxon>
        <taxon>Halomonadaceae</taxon>
        <taxon>Halomonas</taxon>
    </lineage>
</organism>
<accession>A0ABY9H1F1</accession>
<dbReference type="RefSeq" id="WP_305498720.1">
    <property type="nucleotide sequence ID" value="NZ_CP131913.1"/>
</dbReference>
<dbReference type="InterPro" id="IPR042070">
    <property type="entry name" value="PucR_C-HTH_sf"/>
</dbReference>
<dbReference type="Gene3D" id="1.10.10.2840">
    <property type="entry name" value="PucR C-terminal helix-turn-helix domain"/>
    <property type="match status" value="1"/>
</dbReference>
<evidence type="ECO:0000313" key="6">
    <source>
        <dbReference type="Proteomes" id="UP001235344"/>
    </source>
</evidence>
<dbReference type="PANTHER" id="PTHR33744">
    <property type="entry name" value="CARBOHYDRATE DIACID REGULATOR"/>
    <property type="match status" value="1"/>
</dbReference>
<feature type="domain" description="PucR C-terminal helix-turn-helix" evidence="3">
    <location>
        <begin position="327"/>
        <end position="384"/>
    </location>
</feature>
<evidence type="ECO:0000259" key="2">
    <source>
        <dbReference type="Pfam" id="PF07905"/>
    </source>
</evidence>
<protein>
    <submittedName>
        <fullName evidence="5">PucR family transcriptional regulator ligand-binding domain-containing protein</fullName>
    </submittedName>
</protein>
<evidence type="ECO:0000259" key="3">
    <source>
        <dbReference type="Pfam" id="PF13556"/>
    </source>
</evidence>
<keyword evidence="6" id="KW-1185">Reference proteome</keyword>